<evidence type="ECO:0000256" key="4">
    <source>
        <dbReference type="SAM" id="SignalP"/>
    </source>
</evidence>
<proteinExistence type="inferred from homology"/>
<dbReference type="Proteomes" id="UP000594943">
    <property type="component" value="Chromosome 2"/>
</dbReference>
<name>A0A7U4PC70_9BURK</name>
<comment type="similarity">
    <text evidence="1">Belongs to the MlaA family.</text>
</comment>
<accession>A0A7T2U9B1</accession>
<dbReference type="PANTHER" id="PTHR30035">
    <property type="entry name" value="LIPOPROTEIN VACJ-RELATED"/>
    <property type="match status" value="1"/>
</dbReference>
<dbReference type="PANTHER" id="PTHR30035:SF3">
    <property type="entry name" value="INTERMEMBRANE PHOSPHOLIPID TRANSPORT SYSTEM LIPOPROTEIN MLAA"/>
    <property type="match status" value="1"/>
</dbReference>
<feature type="compositionally biased region" description="Low complexity" evidence="3">
    <location>
        <begin position="284"/>
        <end position="336"/>
    </location>
</feature>
<feature type="chain" id="PRO_5043972115" evidence="4">
    <location>
        <begin position="21"/>
        <end position="336"/>
    </location>
</feature>
<dbReference type="RefSeq" id="WP_006028334.1">
    <property type="nucleotide sequence ID" value="NZ_CP013382.1"/>
</dbReference>
<evidence type="ECO:0000256" key="2">
    <source>
        <dbReference type="ARBA" id="ARBA00022729"/>
    </source>
</evidence>
<dbReference type="PROSITE" id="PS51257">
    <property type="entry name" value="PROKAR_LIPOPROTEIN"/>
    <property type="match status" value="1"/>
</dbReference>
<dbReference type="GO" id="GO:0016020">
    <property type="term" value="C:membrane"/>
    <property type="evidence" value="ECO:0007669"/>
    <property type="project" value="InterPro"/>
</dbReference>
<evidence type="ECO:0000256" key="1">
    <source>
        <dbReference type="ARBA" id="ARBA00010634"/>
    </source>
</evidence>
<gene>
    <name evidence="5" type="ORF">I6G56_29135</name>
</gene>
<dbReference type="AlphaFoldDB" id="A0A7U4PC70"/>
<dbReference type="Pfam" id="PF04333">
    <property type="entry name" value="MlaA"/>
    <property type="match status" value="1"/>
</dbReference>
<keyword evidence="5" id="KW-0449">Lipoprotein</keyword>
<feature type="compositionally biased region" description="Gly residues" evidence="3">
    <location>
        <begin position="259"/>
        <end position="271"/>
    </location>
</feature>
<sequence>MRTTASALAVCLLASGCATGPNRHPGDPLEPMNRAVFKFNDTVDSAIAVPIAKGYQKVTPTPLRTAISNFFSNLGDLGNIANNLLQLRITDATQDVMRVAMNSVFGVAGLIDVASLAGLPKHHQDFGLTLARWGVPSGPYLVLPVFGPSSFRDGVGRAVDVRFNLLNYIEPAARNPMYIAQFISARSDLLGATDLLQQAALDKYSFVRDAYVQQRRALTYHGGGEEESLPNYNEPGGEPAGGKGGSAPGGLPQYENPGEGAGGMPPGGGREPAGLPQYQDPGDAGASGAAAAPAAASAAAPAPASAAAPSPVAPVEPAAPVAPASAPAANSPSSTN</sequence>
<dbReference type="KEGG" id="bhg:I6G56_29135"/>
<dbReference type="EMBL" id="CP065687">
    <property type="protein sequence ID" value="QPS48003.1"/>
    <property type="molecule type" value="Genomic_DNA"/>
</dbReference>
<feature type="signal peptide" evidence="4">
    <location>
        <begin position="1"/>
        <end position="20"/>
    </location>
</feature>
<evidence type="ECO:0000256" key="3">
    <source>
        <dbReference type="SAM" id="MobiDB-lite"/>
    </source>
</evidence>
<feature type="compositionally biased region" description="Gly residues" evidence="3">
    <location>
        <begin position="238"/>
        <end position="248"/>
    </location>
</feature>
<protein>
    <submittedName>
        <fullName evidence="5">VacJ family lipoprotein</fullName>
    </submittedName>
</protein>
<keyword evidence="2 4" id="KW-0732">Signal</keyword>
<dbReference type="PRINTS" id="PR01805">
    <property type="entry name" value="VACJLIPOPROT"/>
</dbReference>
<dbReference type="GO" id="GO:0120010">
    <property type="term" value="P:intermembrane phospholipid transfer"/>
    <property type="evidence" value="ECO:0007669"/>
    <property type="project" value="TreeGrafter"/>
</dbReference>
<evidence type="ECO:0000313" key="5">
    <source>
        <dbReference type="EMBL" id="QPS48003.1"/>
    </source>
</evidence>
<organism evidence="5 6">
    <name type="scientific">Burkholderia humptydooensis</name>
    <dbReference type="NCBI Taxonomy" id="430531"/>
    <lineage>
        <taxon>Bacteria</taxon>
        <taxon>Pseudomonadati</taxon>
        <taxon>Pseudomonadota</taxon>
        <taxon>Betaproteobacteria</taxon>
        <taxon>Burkholderiales</taxon>
        <taxon>Burkholderiaceae</taxon>
        <taxon>Burkholderia</taxon>
        <taxon>pseudomallei group</taxon>
    </lineage>
</organism>
<accession>A0A7U4PC70</accession>
<reference evidence="5 6" key="1">
    <citation type="submission" date="2020-12" db="EMBL/GenBank/DDBJ databases">
        <title>FDA dAtabase for Regulatory Grade micrObial Sequences (FDA-ARGOS): Supporting development and validation of Infectious Disease Dx tests.</title>
        <authorList>
            <person name="Nelson B."/>
            <person name="Plummer A."/>
            <person name="Tallon L."/>
            <person name="Sadzewicz L."/>
            <person name="Zhao X."/>
            <person name="Boylan J."/>
            <person name="Ott S."/>
            <person name="Bowen H."/>
            <person name="Vavikolanu K."/>
            <person name="Mehta A."/>
            <person name="Aluvathingal J."/>
            <person name="Nadendla S."/>
            <person name="Myers T."/>
            <person name="Yan Y."/>
            <person name="Sichtig H."/>
        </authorList>
    </citation>
    <scope>NUCLEOTIDE SEQUENCE [LARGE SCALE GENOMIC DNA]</scope>
    <source>
        <strain evidence="5 6">FDAARGOS_899</strain>
    </source>
</reference>
<evidence type="ECO:0000313" key="6">
    <source>
        <dbReference type="Proteomes" id="UP000594943"/>
    </source>
</evidence>
<dbReference type="InterPro" id="IPR007428">
    <property type="entry name" value="MlaA"/>
</dbReference>
<feature type="region of interest" description="Disordered" evidence="3">
    <location>
        <begin position="222"/>
        <end position="336"/>
    </location>
</feature>